<dbReference type="PANTHER" id="PTHR34800">
    <property type="entry name" value="TETRAPYRROLE-BINDING PROTEIN, CHLOROPLASTIC"/>
    <property type="match status" value="1"/>
</dbReference>
<name>A0ABR8GLM3_9CYAN</name>
<evidence type="ECO:0000259" key="1">
    <source>
        <dbReference type="Pfam" id="PF05419"/>
    </source>
</evidence>
<dbReference type="Gene3D" id="1.10.10.1770">
    <property type="entry name" value="Gun4-like"/>
    <property type="match status" value="1"/>
</dbReference>
<dbReference type="EMBL" id="JACJTA010000010">
    <property type="protein sequence ID" value="MBD2604302.1"/>
    <property type="molecule type" value="Genomic_DNA"/>
</dbReference>
<dbReference type="Gene3D" id="1.25.40.620">
    <property type="match status" value="1"/>
</dbReference>
<dbReference type="Pfam" id="PF05419">
    <property type="entry name" value="GUN4"/>
    <property type="match status" value="1"/>
</dbReference>
<organism evidence="2 3">
    <name type="scientific">Scytonema hofmannii FACHB-248</name>
    <dbReference type="NCBI Taxonomy" id="1842502"/>
    <lineage>
        <taxon>Bacteria</taxon>
        <taxon>Bacillati</taxon>
        <taxon>Cyanobacteriota</taxon>
        <taxon>Cyanophyceae</taxon>
        <taxon>Nostocales</taxon>
        <taxon>Scytonemataceae</taxon>
        <taxon>Scytonema</taxon>
    </lineage>
</organism>
<dbReference type="Proteomes" id="UP000660380">
    <property type="component" value="Unassembled WGS sequence"/>
</dbReference>
<evidence type="ECO:0000313" key="2">
    <source>
        <dbReference type="EMBL" id="MBD2604302.1"/>
    </source>
</evidence>
<comment type="caution">
    <text evidence="2">The sequence shown here is derived from an EMBL/GenBank/DDBJ whole genome shotgun (WGS) entry which is preliminary data.</text>
</comment>
<reference evidence="2 3" key="1">
    <citation type="journal article" date="2020" name="ISME J.">
        <title>Comparative genomics reveals insights into cyanobacterial evolution and habitat adaptation.</title>
        <authorList>
            <person name="Chen M.Y."/>
            <person name="Teng W.K."/>
            <person name="Zhao L."/>
            <person name="Hu C.X."/>
            <person name="Zhou Y.K."/>
            <person name="Han B.P."/>
            <person name="Song L.R."/>
            <person name="Shu W.S."/>
        </authorList>
    </citation>
    <scope>NUCLEOTIDE SEQUENCE [LARGE SCALE GENOMIC DNA]</scope>
    <source>
        <strain evidence="2 3">FACHB-248</strain>
    </source>
</reference>
<proteinExistence type="predicted"/>
<evidence type="ECO:0000313" key="3">
    <source>
        <dbReference type="Proteomes" id="UP000660380"/>
    </source>
</evidence>
<keyword evidence="3" id="KW-1185">Reference proteome</keyword>
<accession>A0ABR8GLM3</accession>
<dbReference type="InterPro" id="IPR008629">
    <property type="entry name" value="GUN4-like"/>
</dbReference>
<protein>
    <submittedName>
        <fullName evidence="2">GUN4 domain-containing protein</fullName>
    </submittedName>
</protein>
<dbReference type="SUPFAM" id="SSF140869">
    <property type="entry name" value="GUN4-like"/>
    <property type="match status" value="1"/>
</dbReference>
<sequence>MQALNNEFVEVQKQAYLLLNTRTETRVQQVLIESDVHLRLGGITDYTRLRDFLADGKWREADKETWRVMFAVAKRQKERWLREEDIQNFPCEDLRTIDDLWVKYSNGHFGFSVQQRIFHSLGVTRESNYKIWGEFGLQIGWMPRHLWLYYREISFDIKAPKGHLPASIDICYKPYSGGSDYEKAYFVAFISSRLVNCDI</sequence>
<dbReference type="PANTHER" id="PTHR34800:SF1">
    <property type="entry name" value="TETRAPYRROLE-BINDING PROTEIN, CHLOROPLASTIC"/>
    <property type="match status" value="1"/>
</dbReference>
<dbReference type="InterPro" id="IPR037215">
    <property type="entry name" value="GUN4-like_sf"/>
</dbReference>
<gene>
    <name evidence="2" type="ORF">H6G81_07085</name>
</gene>
<dbReference type="CDD" id="cd16383">
    <property type="entry name" value="GUN4"/>
    <property type="match status" value="1"/>
</dbReference>
<feature type="domain" description="GUN4-like" evidence="1">
    <location>
        <begin position="44"/>
        <end position="167"/>
    </location>
</feature>